<accession>A0A1H9FAF8</accession>
<dbReference type="Pfam" id="PF01322">
    <property type="entry name" value="Cytochrom_C_2"/>
    <property type="match status" value="1"/>
</dbReference>
<evidence type="ECO:0000313" key="3">
    <source>
        <dbReference type="Proteomes" id="UP000199766"/>
    </source>
</evidence>
<sequence>MKYFRLFTAASALIVMVGTALNVVAADPISEREAGFKSSKKTSVQIKEAIERGDHASVATSARSLAVFAAKVPDLFPAGSKGSFFSGAKDSIWANFPDFVQKSKAFELEALELERLATSEPVNKGALLSSYQRLSNTCSGCHQPYKRGR</sequence>
<feature type="chain" id="PRO_5011480503" evidence="1">
    <location>
        <begin position="26"/>
        <end position="149"/>
    </location>
</feature>
<dbReference type="Proteomes" id="UP000199766">
    <property type="component" value="Unassembled WGS sequence"/>
</dbReference>
<dbReference type="SUPFAM" id="SSF47175">
    <property type="entry name" value="Cytochromes"/>
    <property type="match status" value="1"/>
</dbReference>
<dbReference type="AlphaFoldDB" id="A0A1H9FAF8"/>
<organism evidence="2 3">
    <name type="scientific">Giesbergeria anulus</name>
    <dbReference type="NCBI Taxonomy" id="180197"/>
    <lineage>
        <taxon>Bacteria</taxon>
        <taxon>Pseudomonadati</taxon>
        <taxon>Pseudomonadota</taxon>
        <taxon>Betaproteobacteria</taxon>
        <taxon>Burkholderiales</taxon>
        <taxon>Comamonadaceae</taxon>
        <taxon>Giesbergeria</taxon>
    </lineage>
</organism>
<dbReference type="InterPro" id="IPR010980">
    <property type="entry name" value="Cyt_c/b562"/>
</dbReference>
<dbReference type="InterPro" id="IPR002321">
    <property type="entry name" value="Cyt_c_II"/>
</dbReference>
<proteinExistence type="predicted"/>
<dbReference type="GO" id="GO:0020037">
    <property type="term" value="F:heme binding"/>
    <property type="evidence" value="ECO:0007669"/>
    <property type="project" value="InterPro"/>
</dbReference>
<feature type="signal peptide" evidence="1">
    <location>
        <begin position="1"/>
        <end position="25"/>
    </location>
</feature>
<keyword evidence="1" id="KW-0732">Signal</keyword>
<dbReference type="GO" id="GO:0022900">
    <property type="term" value="P:electron transport chain"/>
    <property type="evidence" value="ECO:0007669"/>
    <property type="project" value="InterPro"/>
</dbReference>
<protein>
    <submittedName>
        <fullName evidence="2">Cytochrome c556</fullName>
    </submittedName>
</protein>
<gene>
    <name evidence="2" type="ORF">SAMN02982919_00485</name>
</gene>
<name>A0A1H9FAF8_9BURK</name>
<reference evidence="2 3" key="1">
    <citation type="submission" date="2016-10" db="EMBL/GenBank/DDBJ databases">
        <authorList>
            <person name="de Groot N.N."/>
        </authorList>
    </citation>
    <scope>NUCLEOTIDE SEQUENCE [LARGE SCALE GENOMIC DNA]</scope>
    <source>
        <strain evidence="2 3">ATCC 35958</strain>
    </source>
</reference>
<dbReference type="RefSeq" id="WP_091452161.1">
    <property type="nucleotide sequence ID" value="NZ_FOGD01000001.1"/>
</dbReference>
<dbReference type="PROSITE" id="PS51009">
    <property type="entry name" value="CYTCII"/>
    <property type="match status" value="1"/>
</dbReference>
<evidence type="ECO:0000256" key="1">
    <source>
        <dbReference type="SAM" id="SignalP"/>
    </source>
</evidence>
<dbReference type="STRING" id="180197.SAMN02982919_00485"/>
<keyword evidence="3" id="KW-1185">Reference proteome</keyword>
<evidence type="ECO:0000313" key="2">
    <source>
        <dbReference type="EMBL" id="SEQ34288.1"/>
    </source>
</evidence>
<dbReference type="GO" id="GO:0005506">
    <property type="term" value="F:iron ion binding"/>
    <property type="evidence" value="ECO:0007669"/>
    <property type="project" value="InterPro"/>
</dbReference>
<dbReference type="GO" id="GO:0009055">
    <property type="term" value="F:electron transfer activity"/>
    <property type="evidence" value="ECO:0007669"/>
    <property type="project" value="InterPro"/>
</dbReference>
<dbReference type="OrthoDB" id="5520910at2"/>
<dbReference type="EMBL" id="FOGD01000001">
    <property type="protein sequence ID" value="SEQ34288.1"/>
    <property type="molecule type" value="Genomic_DNA"/>
</dbReference>
<dbReference type="Gene3D" id="1.20.120.10">
    <property type="entry name" value="Cytochrome c/b562"/>
    <property type="match status" value="1"/>
</dbReference>